<dbReference type="EMBL" id="JAAAMV010000003">
    <property type="protein sequence ID" value="NBD23804.1"/>
    <property type="molecule type" value="Genomic_DNA"/>
</dbReference>
<dbReference type="RefSeq" id="WP_161742589.1">
    <property type="nucleotide sequence ID" value="NZ_JAAAMV010000003.1"/>
</dbReference>
<evidence type="ECO:0000313" key="1">
    <source>
        <dbReference type="EMBL" id="NBD23804.1"/>
    </source>
</evidence>
<name>A0ABW9XN21_9BACL</name>
<gene>
    <name evidence="1" type="ORF">GT019_07970</name>
</gene>
<comment type="caution">
    <text evidence="1">The sequence shown here is derived from an EMBL/GenBank/DDBJ whole genome shotgun (WGS) entry which is preliminary data.</text>
</comment>
<sequence length="95" mass="11010">MITDSCAITFYFPDTETVRILTLSISGNEEAFEFMSALHERTGWSAADEVLIDFDEDSTSGLQYWRGTLDVIREHAGLMVNERSGTNKHWWQFWK</sequence>
<evidence type="ECO:0000313" key="2">
    <source>
        <dbReference type="Proteomes" id="UP000665561"/>
    </source>
</evidence>
<protein>
    <submittedName>
        <fullName evidence="1">Uncharacterized protein</fullName>
    </submittedName>
</protein>
<organism evidence="1 2">
    <name type="scientific">Paenibacillus glycinis</name>
    <dbReference type="NCBI Taxonomy" id="2697035"/>
    <lineage>
        <taxon>Bacteria</taxon>
        <taxon>Bacillati</taxon>
        <taxon>Bacillota</taxon>
        <taxon>Bacilli</taxon>
        <taxon>Bacillales</taxon>
        <taxon>Paenibacillaceae</taxon>
        <taxon>Paenibacillus</taxon>
    </lineage>
</organism>
<proteinExistence type="predicted"/>
<keyword evidence="2" id="KW-1185">Reference proteome</keyword>
<dbReference type="Proteomes" id="UP000665561">
    <property type="component" value="Unassembled WGS sequence"/>
</dbReference>
<accession>A0ABW9XN21</accession>
<reference evidence="1 2" key="1">
    <citation type="submission" date="2020-01" db="EMBL/GenBank/DDBJ databases">
        <title>Paenibacillus soybeanensis sp. nov. isolated from the nodules of soybean (Glycine max(L.) Merr).</title>
        <authorList>
            <person name="Wang H."/>
        </authorList>
    </citation>
    <scope>NUCLEOTIDE SEQUENCE [LARGE SCALE GENOMIC DNA]</scope>
    <source>
        <strain evidence="1 2">T1</strain>
    </source>
</reference>